<dbReference type="EMBL" id="JASPKY010000096">
    <property type="protein sequence ID" value="KAK9737692.1"/>
    <property type="molecule type" value="Genomic_DNA"/>
</dbReference>
<evidence type="ECO:0000313" key="2">
    <source>
        <dbReference type="Proteomes" id="UP001458880"/>
    </source>
</evidence>
<gene>
    <name evidence="1" type="ORF">QE152_g10495</name>
</gene>
<dbReference type="AlphaFoldDB" id="A0AAW1LR31"/>
<proteinExistence type="predicted"/>
<sequence>MKTLGRFTTKIKIDECNFTTDFYIVSDDEILMKLITGKPILENVTLIINSEDIKVMQKSRKTITKITDEANELPDLFLTDGRNNLDIGKSEY</sequence>
<dbReference type="Proteomes" id="UP001458880">
    <property type="component" value="Unassembled WGS sequence"/>
</dbReference>
<organism evidence="1 2">
    <name type="scientific">Popillia japonica</name>
    <name type="common">Japanese beetle</name>
    <dbReference type="NCBI Taxonomy" id="7064"/>
    <lineage>
        <taxon>Eukaryota</taxon>
        <taxon>Metazoa</taxon>
        <taxon>Ecdysozoa</taxon>
        <taxon>Arthropoda</taxon>
        <taxon>Hexapoda</taxon>
        <taxon>Insecta</taxon>
        <taxon>Pterygota</taxon>
        <taxon>Neoptera</taxon>
        <taxon>Endopterygota</taxon>
        <taxon>Coleoptera</taxon>
        <taxon>Polyphaga</taxon>
        <taxon>Scarabaeiformia</taxon>
        <taxon>Scarabaeidae</taxon>
        <taxon>Rutelinae</taxon>
        <taxon>Popillia</taxon>
    </lineage>
</organism>
<protein>
    <submittedName>
        <fullName evidence="1">Uncharacterized protein</fullName>
    </submittedName>
</protein>
<comment type="caution">
    <text evidence="1">The sequence shown here is derived from an EMBL/GenBank/DDBJ whole genome shotgun (WGS) entry which is preliminary data.</text>
</comment>
<keyword evidence="2" id="KW-1185">Reference proteome</keyword>
<accession>A0AAW1LR31</accession>
<name>A0AAW1LR31_POPJA</name>
<evidence type="ECO:0000313" key="1">
    <source>
        <dbReference type="EMBL" id="KAK9737692.1"/>
    </source>
</evidence>
<reference evidence="1 2" key="1">
    <citation type="journal article" date="2024" name="BMC Genomics">
        <title>De novo assembly and annotation of Popillia japonica's genome with initial clues to its potential as an invasive pest.</title>
        <authorList>
            <person name="Cucini C."/>
            <person name="Boschi S."/>
            <person name="Funari R."/>
            <person name="Cardaioli E."/>
            <person name="Iannotti N."/>
            <person name="Marturano G."/>
            <person name="Paoli F."/>
            <person name="Bruttini M."/>
            <person name="Carapelli A."/>
            <person name="Frati F."/>
            <person name="Nardi F."/>
        </authorList>
    </citation>
    <scope>NUCLEOTIDE SEQUENCE [LARGE SCALE GENOMIC DNA]</scope>
    <source>
        <strain evidence="1">DMR45628</strain>
    </source>
</reference>